<dbReference type="InterPro" id="IPR029787">
    <property type="entry name" value="Nucleotide_cyclase"/>
</dbReference>
<accession>A0A1J5PAY5</accession>
<dbReference type="SUPFAM" id="SSF55073">
    <property type="entry name" value="Nucleotide cyclase"/>
    <property type="match status" value="1"/>
</dbReference>
<dbReference type="EC" id="2.7.7.65" evidence="2"/>
<keyword evidence="2" id="KW-0548">Nucleotidyltransferase</keyword>
<dbReference type="GO" id="GO:0052621">
    <property type="term" value="F:diguanylate cyclase activity"/>
    <property type="evidence" value="ECO:0007669"/>
    <property type="project" value="UniProtKB-EC"/>
</dbReference>
<proteinExistence type="predicted"/>
<evidence type="ECO:0000259" key="1">
    <source>
        <dbReference type="PROSITE" id="PS50887"/>
    </source>
</evidence>
<evidence type="ECO:0000313" key="2">
    <source>
        <dbReference type="EMBL" id="OIQ68470.1"/>
    </source>
</evidence>
<sequence>MAMQIAERMRAKVERQLFDIGDGKTVGITVSIGVATYLQHVDSPEEVVNAADLALYAAKQAGRNRVFRHETETSG</sequence>
<reference evidence="2" key="1">
    <citation type="submission" date="2016-10" db="EMBL/GenBank/DDBJ databases">
        <title>Sequence of Gallionella enrichment culture.</title>
        <authorList>
            <person name="Poehlein A."/>
            <person name="Muehling M."/>
            <person name="Daniel R."/>
        </authorList>
    </citation>
    <scope>NUCLEOTIDE SEQUENCE</scope>
</reference>
<dbReference type="EMBL" id="MLJW01005291">
    <property type="protein sequence ID" value="OIQ68470.1"/>
    <property type="molecule type" value="Genomic_DNA"/>
</dbReference>
<dbReference type="PROSITE" id="PS50887">
    <property type="entry name" value="GGDEF"/>
    <property type="match status" value="1"/>
</dbReference>
<name>A0A1J5PAY5_9ZZZZ</name>
<gene>
    <name evidence="2" type="primary">dosC_12</name>
    <name evidence="2" type="ORF">GALL_499390</name>
</gene>
<dbReference type="InterPro" id="IPR000160">
    <property type="entry name" value="GGDEF_dom"/>
</dbReference>
<dbReference type="GO" id="GO:0005886">
    <property type="term" value="C:plasma membrane"/>
    <property type="evidence" value="ECO:0007669"/>
    <property type="project" value="TreeGrafter"/>
</dbReference>
<dbReference type="InterPro" id="IPR050469">
    <property type="entry name" value="Diguanylate_Cyclase"/>
</dbReference>
<dbReference type="GO" id="GO:0043709">
    <property type="term" value="P:cell adhesion involved in single-species biofilm formation"/>
    <property type="evidence" value="ECO:0007669"/>
    <property type="project" value="TreeGrafter"/>
</dbReference>
<dbReference type="GO" id="GO:1902201">
    <property type="term" value="P:negative regulation of bacterial-type flagellum-dependent cell motility"/>
    <property type="evidence" value="ECO:0007669"/>
    <property type="project" value="TreeGrafter"/>
</dbReference>
<organism evidence="2">
    <name type="scientific">mine drainage metagenome</name>
    <dbReference type="NCBI Taxonomy" id="410659"/>
    <lineage>
        <taxon>unclassified sequences</taxon>
        <taxon>metagenomes</taxon>
        <taxon>ecological metagenomes</taxon>
    </lineage>
</organism>
<comment type="caution">
    <text evidence="2">The sequence shown here is derived from an EMBL/GenBank/DDBJ whole genome shotgun (WGS) entry which is preliminary data.</text>
</comment>
<feature type="domain" description="GGDEF" evidence="1">
    <location>
        <begin position="1"/>
        <end position="71"/>
    </location>
</feature>
<keyword evidence="2" id="KW-0808">Transferase</keyword>
<dbReference type="AlphaFoldDB" id="A0A1J5PAY5"/>
<dbReference type="Gene3D" id="3.30.70.270">
    <property type="match status" value="1"/>
</dbReference>
<dbReference type="PANTHER" id="PTHR45138">
    <property type="entry name" value="REGULATORY COMPONENTS OF SENSORY TRANSDUCTION SYSTEM"/>
    <property type="match status" value="1"/>
</dbReference>
<dbReference type="Pfam" id="PF00990">
    <property type="entry name" value="GGDEF"/>
    <property type="match status" value="1"/>
</dbReference>
<dbReference type="InterPro" id="IPR043128">
    <property type="entry name" value="Rev_trsase/Diguanyl_cyclase"/>
</dbReference>
<dbReference type="PANTHER" id="PTHR45138:SF9">
    <property type="entry name" value="DIGUANYLATE CYCLASE DGCM-RELATED"/>
    <property type="match status" value="1"/>
</dbReference>
<protein>
    <submittedName>
        <fullName evidence="2">Diguanylate cyclase DosC</fullName>
        <ecNumber evidence="2">2.7.7.65</ecNumber>
    </submittedName>
</protein>
<dbReference type="NCBIfam" id="TIGR00254">
    <property type="entry name" value="GGDEF"/>
    <property type="match status" value="1"/>
</dbReference>